<dbReference type="SUPFAM" id="SSF55961">
    <property type="entry name" value="Bet v1-like"/>
    <property type="match status" value="1"/>
</dbReference>
<dbReference type="InterPro" id="IPR023393">
    <property type="entry name" value="START-like_dom_sf"/>
</dbReference>
<protein>
    <recommendedName>
        <fullName evidence="4">START domain-containing protein</fullName>
    </recommendedName>
</protein>
<dbReference type="Gene3D" id="3.30.530.20">
    <property type="match status" value="1"/>
</dbReference>
<evidence type="ECO:0000256" key="1">
    <source>
        <dbReference type="SAM" id="MobiDB-lite"/>
    </source>
</evidence>
<keyword evidence="3" id="KW-1185">Reference proteome</keyword>
<feature type="region of interest" description="Disordered" evidence="1">
    <location>
        <begin position="204"/>
        <end position="223"/>
    </location>
</feature>
<accession>A0AAX4PKC9</accession>
<name>A0AAX4PKC9_9CHLO</name>
<proteinExistence type="predicted"/>
<evidence type="ECO:0000313" key="3">
    <source>
        <dbReference type="Proteomes" id="UP001472866"/>
    </source>
</evidence>
<dbReference type="AlphaFoldDB" id="A0AAX4PKC9"/>
<dbReference type="EMBL" id="CP151514">
    <property type="protein sequence ID" value="WZN66080.1"/>
    <property type="molecule type" value="Genomic_DNA"/>
</dbReference>
<dbReference type="Proteomes" id="UP001472866">
    <property type="component" value="Chromosome 14"/>
</dbReference>
<evidence type="ECO:0008006" key="4">
    <source>
        <dbReference type="Google" id="ProtNLM"/>
    </source>
</evidence>
<sequence>MGKTWCWAPCGGVGSLPDDGRPPAPAQENGIGHHGDEDGEAWFDALENAFEVDHGNQAGSGTWDECRRGSAAEAGIYLSRVDTDSATYTVAHTSHPKVSYRHVKGTTVHSVLLDMELDYPVDRVWAMGWEFEYLDTWNPFAIEPTVLDNDGDRTLVLYFAVWLPWPFHPRENYIHVKWSDALDEHGCFFVTLHDIEFENKLAESYGGGSKERPSKKKKKRERASILKGSSAWVWPVREGGGGKSRVLFSVHADPLVFSPPNWLVNFVLKLMAPTIYKALQKALHKVYVEDPHSLYARRVQEKELYHTMRERLCQVGA</sequence>
<reference evidence="2 3" key="1">
    <citation type="submission" date="2024-03" db="EMBL/GenBank/DDBJ databases">
        <title>Complete genome sequence of the green alga Chloropicon roscoffensis RCC1871.</title>
        <authorList>
            <person name="Lemieux C."/>
            <person name="Pombert J.-F."/>
            <person name="Otis C."/>
            <person name="Turmel M."/>
        </authorList>
    </citation>
    <scope>NUCLEOTIDE SEQUENCE [LARGE SCALE GENOMIC DNA]</scope>
    <source>
        <strain evidence="2 3">RCC1871</strain>
    </source>
</reference>
<gene>
    <name evidence="2" type="ORF">HKI87_14g76430</name>
</gene>
<evidence type="ECO:0000313" key="2">
    <source>
        <dbReference type="EMBL" id="WZN66080.1"/>
    </source>
</evidence>
<feature type="region of interest" description="Disordered" evidence="1">
    <location>
        <begin position="16"/>
        <end position="38"/>
    </location>
</feature>
<organism evidence="2 3">
    <name type="scientific">Chloropicon roscoffensis</name>
    <dbReference type="NCBI Taxonomy" id="1461544"/>
    <lineage>
        <taxon>Eukaryota</taxon>
        <taxon>Viridiplantae</taxon>
        <taxon>Chlorophyta</taxon>
        <taxon>Chloropicophyceae</taxon>
        <taxon>Chloropicales</taxon>
        <taxon>Chloropicaceae</taxon>
        <taxon>Chloropicon</taxon>
    </lineage>
</organism>